<accession>A0A845GBU5</accession>
<feature type="signal peptide" evidence="1">
    <location>
        <begin position="1"/>
        <end position="28"/>
    </location>
</feature>
<dbReference type="EMBL" id="WWCW01000146">
    <property type="protein sequence ID" value="MYM90865.1"/>
    <property type="molecule type" value="Genomic_DNA"/>
</dbReference>
<dbReference type="CDD" id="cd02235">
    <property type="entry name" value="cupin_BLL4011-like"/>
    <property type="match status" value="1"/>
</dbReference>
<dbReference type="InterPro" id="IPR014710">
    <property type="entry name" value="RmlC-like_jellyroll"/>
</dbReference>
<dbReference type="Pfam" id="PF07883">
    <property type="entry name" value="Cupin_2"/>
    <property type="match status" value="1"/>
</dbReference>
<sequence length="136" mass="13922">MPARPPVLQLLPAVAALLLAVSAGAAHAQASAIHRTVVTKADVSVPGREAVVARVEVDVGGVAGRHSHPGDEISYVLEGEGELRIDGEDPRRVKAGEAFVIPAGVVHDALNVGKVPLKLVGVYVVDKGKPLAAPAK</sequence>
<dbReference type="Proteomes" id="UP000470302">
    <property type="component" value="Unassembled WGS sequence"/>
</dbReference>
<comment type="caution">
    <text evidence="3">The sequence shown here is derived from an EMBL/GenBank/DDBJ whole genome shotgun (WGS) entry which is preliminary data.</text>
</comment>
<reference evidence="3 4" key="1">
    <citation type="submission" date="2020-01" db="EMBL/GenBank/DDBJ databases">
        <title>Novel species isolated from a subtropical stream in China.</title>
        <authorList>
            <person name="Lu H."/>
        </authorList>
    </citation>
    <scope>NUCLEOTIDE SEQUENCE [LARGE SCALE GENOMIC DNA]</scope>
    <source>
        <strain evidence="3 4">FT82W</strain>
    </source>
</reference>
<keyword evidence="1" id="KW-0732">Signal</keyword>
<proteinExistence type="predicted"/>
<feature type="domain" description="Cupin type-2" evidence="2">
    <location>
        <begin position="54"/>
        <end position="122"/>
    </location>
</feature>
<evidence type="ECO:0000259" key="2">
    <source>
        <dbReference type="Pfam" id="PF07883"/>
    </source>
</evidence>
<dbReference type="AlphaFoldDB" id="A0A845GBU5"/>
<dbReference type="InterPro" id="IPR011051">
    <property type="entry name" value="RmlC_Cupin_sf"/>
</dbReference>
<evidence type="ECO:0000313" key="4">
    <source>
        <dbReference type="Proteomes" id="UP000470302"/>
    </source>
</evidence>
<gene>
    <name evidence="3" type="ORF">GTP91_27285</name>
</gene>
<organism evidence="3 4">
    <name type="scientific">Duganella vulcania</name>
    <dbReference type="NCBI Taxonomy" id="2692166"/>
    <lineage>
        <taxon>Bacteria</taxon>
        <taxon>Pseudomonadati</taxon>
        <taxon>Pseudomonadota</taxon>
        <taxon>Betaproteobacteria</taxon>
        <taxon>Burkholderiales</taxon>
        <taxon>Oxalobacteraceae</taxon>
        <taxon>Telluria group</taxon>
        <taxon>Duganella</taxon>
    </lineage>
</organism>
<evidence type="ECO:0000313" key="3">
    <source>
        <dbReference type="EMBL" id="MYM90865.1"/>
    </source>
</evidence>
<feature type="chain" id="PRO_5032597131" evidence="1">
    <location>
        <begin position="29"/>
        <end position="136"/>
    </location>
</feature>
<name>A0A845GBU5_9BURK</name>
<dbReference type="PANTHER" id="PTHR38599">
    <property type="entry name" value="CUPIN DOMAIN PROTEIN (AFU_ORTHOLOGUE AFUA_3G13620)"/>
    <property type="match status" value="1"/>
</dbReference>
<evidence type="ECO:0000256" key="1">
    <source>
        <dbReference type="SAM" id="SignalP"/>
    </source>
</evidence>
<dbReference type="InterPro" id="IPR013096">
    <property type="entry name" value="Cupin_2"/>
</dbReference>
<dbReference type="Gene3D" id="2.60.120.10">
    <property type="entry name" value="Jelly Rolls"/>
    <property type="match status" value="1"/>
</dbReference>
<dbReference type="PANTHER" id="PTHR38599:SF1">
    <property type="entry name" value="CUPIN DOMAIN PROTEIN (AFU_ORTHOLOGUE AFUA_3G13620)"/>
    <property type="match status" value="1"/>
</dbReference>
<protein>
    <submittedName>
        <fullName evidence="3">Cupin domain-containing protein</fullName>
    </submittedName>
</protein>
<dbReference type="SUPFAM" id="SSF51182">
    <property type="entry name" value="RmlC-like cupins"/>
    <property type="match status" value="1"/>
</dbReference>
<dbReference type="RefSeq" id="WP_161099598.1">
    <property type="nucleotide sequence ID" value="NZ_WWCW01000146.1"/>
</dbReference>